<accession>A0A6N8IZ63</accession>
<proteinExistence type="inferred from homology"/>
<protein>
    <submittedName>
        <fullName evidence="3">Tripartite tricarboxylate transporter substrate binding protein</fullName>
    </submittedName>
</protein>
<dbReference type="CDD" id="cd07012">
    <property type="entry name" value="PBP2_Bug_TTT"/>
    <property type="match status" value="1"/>
</dbReference>
<gene>
    <name evidence="3" type="ORF">GON04_20625</name>
</gene>
<dbReference type="RefSeq" id="WP_157399881.1">
    <property type="nucleotide sequence ID" value="NZ_WSEL01000009.1"/>
</dbReference>
<feature type="signal peptide" evidence="2">
    <location>
        <begin position="1"/>
        <end position="26"/>
    </location>
</feature>
<dbReference type="InterPro" id="IPR005064">
    <property type="entry name" value="BUG"/>
</dbReference>
<dbReference type="Gene3D" id="3.40.190.10">
    <property type="entry name" value="Periplasmic binding protein-like II"/>
    <property type="match status" value="1"/>
</dbReference>
<dbReference type="PANTHER" id="PTHR42928">
    <property type="entry name" value="TRICARBOXYLATE-BINDING PROTEIN"/>
    <property type="match status" value="1"/>
</dbReference>
<evidence type="ECO:0000256" key="1">
    <source>
        <dbReference type="ARBA" id="ARBA00006987"/>
    </source>
</evidence>
<dbReference type="AlphaFoldDB" id="A0A6N8IZ63"/>
<reference evidence="3 4" key="1">
    <citation type="submission" date="2019-12" db="EMBL/GenBank/DDBJ databases">
        <authorList>
            <person name="Huq M.A."/>
        </authorList>
    </citation>
    <scope>NUCLEOTIDE SEQUENCE [LARGE SCALE GENOMIC DNA]</scope>
    <source>
        <strain evidence="3 4">MAH-25</strain>
    </source>
</reference>
<dbReference type="EMBL" id="WSEL01000009">
    <property type="protein sequence ID" value="MVQ31875.1"/>
    <property type="molecule type" value="Genomic_DNA"/>
</dbReference>
<evidence type="ECO:0000313" key="4">
    <source>
        <dbReference type="Proteomes" id="UP000469385"/>
    </source>
</evidence>
<sequence length="325" mass="34225">MRLTHRLGRLSALLALAAALPQVARAQDTYPNKPIQVISSQGVGGGVDALLRAIGQGLAERTGHGFTVDARPGANGLLATNACANGKPDGYTVCLVNTQFVLLPFLQTKPTYDPVKDFEPVTHIVTASLALAVQKDVPARTLPELIAYSRANPGKLNYISLGAANPVDLGVELLMRQHGVNWTAIPYKGAADSTLAFQAGDVQLMFITSLNVMAATANGAGTMLFVTGDKRLPKVPVPTLNETGMPNPAVGGIWFGLVAPPGTPKALRDKLAREVAEVLKRPDMVQRAGETGYQLVGSTPDQFGTFMGKERTQAGALLAGKPKIN</sequence>
<dbReference type="Proteomes" id="UP000469385">
    <property type="component" value="Unassembled WGS sequence"/>
</dbReference>
<evidence type="ECO:0000256" key="2">
    <source>
        <dbReference type="SAM" id="SignalP"/>
    </source>
</evidence>
<dbReference type="PANTHER" id="PTHR42928:SF5">
    <property type="entry name" value="BLR1237 PROTEIN"/>
    <property type="match status" value="1"/>
</dbReference>
<dbReference type="InterPro" id="IPR042100">
    <property type="entry name" value="Bug_dom1"/>
</dbReference>
<dbReference type="Pfam" id="PF03401">
    <property type="entry name" value="TctC"/>
    <property type="match status" value="1"/>
</dbReference>
<dbReference type="PIRSF" id="PIRSF017082">
    <property type="entry name" value="YflP"/>
    <property type="match status" value="1"/>
</dbReference>
<evidence type="ECO:0000313" key="3">
    <source>
        <dbReference type="EMBL" id="MVQ31875.1"/>
    </source>
</evidence>
<keyword evidence="2" id="KW-0732">Signal</keyword>
<organism evidence="3 4">
    <name type="scientific">Ramlibacter pinisoli</name>
    <dbReference type="NCBI Taxonomy" id="2682844"/>
    <lineage>
        <taxon>Bacteria</taxon>
        <taxon>Pseudomonadati</taxon>
        <taxon>Pseudomonadota</taxon>
        <taxon>Betaproteobacteria</taxon>
        <taxon>Burkholderiales</taxon>
        <taxon>Comamonadaceae</taxon>
        <taxon>Ramlibacter</taxon>
    </lineage>
</organism>
<comment type="similarity">
    <text evidence="1">Belongs to the UPF0065 (bug) family.</text>
</comment>
<dbReference type="Gene3D" id="3.40.190.150">
    <property type="entry name" value="Bordetella uptake gene, domain 1"/>
    <property type="match status" value="1"/>
</dbReference>
<dbReference type="SUPFAM" id="SSF53850">
    <property type="entry name" value="Periplasmic binding protein-like II"/>
    <property type="match status" value="1"/>
</dbReference>
<comment type="caution">
    <text evidence="3">The sequence shown here is derived from an EMBL/GenBank/DDBJ whole genome shotgun (WGS) entry which is preliminary data.</text>
</comment>
<name>A0A6N8IZ63_9BURK</name>
<feature type="chain" id="PRO_5027003913" evidence="2">
    <location>
        <begin position="27"/>
        <end position="325"/>
    </location>
</feature>
<keyword evidence="4" id="KW-1185">Reference proteome</keyword>